<evidence type="ECO:0000256" key="1">
    <source>
        <dbReference type="ARBA" id="ARBA00023015"/>
    </source>
</evidence>
<dbReference type="eggNOG" id="COG2207">
    <property type="taxonomic scope" value="Bacteria"/>
</dbReference>
<keyword evidence="2" id="KW-0238">DNA-binding</keyword>
<feature type="domain" description="HTH araC/xylS-type" evidence="4">
    <location>
        <begin position="201"/>
        <end position="299"/>
    </location>
</feature>
<sequence length="319" mass="35268">MVQSVADRNRNMEFLRTVNTPDVNAATLNGGLLSVSRFVRRTPGHGMSEEHAQEDAYMLSLQRHDYQGDLWVDGKRVDFGGSKAGNFTLYDYSRAWRADLRTEFDCVNFHISRRALLSLEEEIGPRPFDGFNLLPGADITDAVVQGIVNSVVPILERQSDTSQLMLDYIGTGLLIHLASVYGGVPEAAGFVKGGLTPRQLSRARALLDANLDGRLNLADIAKECGLSPSYFARAFKVSTGTPPHKWMMERRLDKAADLMRNSALSLNEIALACGFSDQPHFTRAFHAARGMSPAAWRKDAVRSHSVSLFDIPADRFPRG</sequence>
<protein>
    <submittedName>
        <fullName evidence="5">Exoenzyme S synthesis regulatory protein ExsA</fullName>
    </submittedName>
</protein>
<dbReference type="PANTHER" id="PTHR46796">
    <property type="entry name" value="HTH-TYPE TRANSCRIPTIONAL ACTIVATOR RHAS-RELATED"/>
    <property type="match status" value="1"/>
</dbReference>
<dbReference type="STRING" id="1122214.Mame_02904"/>
<organism evidence="5 6">
    <name type="scientific">Martelella mediterranea DSM 17316</name>
    <dbReference type="NCBI Taxonomy" id="1122214"/>
    <lineage>
        <taxon>Bacteria</taxon>
        <taxon>Pseudomonadati</taxon>
        <taxon>Pseudomonadota</taxon>
        <taxon>Alphaproteobacteria</taxon>
        <taxon>Hyphomicrobiales</taxon>
        <taxon>Aurantimonadaceae</taxon>
        <taxon>Martelella</taxon>
    </lineage>
</organism>
<evidence type="ECO:0000256" key="2">
    <source>
        <dbReference type="ARBA" id="ARBA00023125"/>
    </source>
</evidence>
<name>A0A1U9Z3F1_9HYPH</name>
<dbReference type="EMBL" id="CP020330">
    <property type="protein sequence ID" value="AQZ52227.1"/>
    <property type="molecule type" value="Genomic_DNA"/>
</dbReference>
<dbReference type="InterPro" id="IPR009057">
    <property type="entry name" value="Homeodomain-like_sf"/>
</dbReference>
<dbReference type="GO" id="GO:0043565">
    <property type="term" value="F:sequence-specific DNA binding"/>
    <property type="evidence" value="ECO:0007669"/>
    <property type="project" value="InterPro"/>
</dbReference>
<dbReference type="Gene3D" id="1.10.10.60">
    <property type="entry name" value="Homeodomain-like"/>
    <property type="match status" value="2"/>
</dbReference>
<evidence type="ECO:0000259" key="4">
    <source>
        <dbReference type="PROSITE" id="PS01124"/>
    </source>
</evidence>
<accession>A0A1U9Z3F1</accession>
<dbReference type="GO" id="GO:0003700">
    <property type="term" value="F:DNA-binding transcription factor activity"/>
    <property type="evidence" value="ECO:0007669"/>
    <property type="project" value="InterPro"/>
</dbReference>
<keyword evidence="6" id="KW-1185">Reference proteome</keyword>
<dbReference type="PROSITE" id="PS01124">
    <property type="entry name" value="HTH_ARAC_FAMILY_2"/>
    <property type="match status" value="1"/>
</dbReference>
<gene>
    <name evidence="5" type="primary">exsA_2</name>
    <name evidence="5" type="ORF">Mame_02904</name>
</gene>
<dbReference type="InterPro" id="IPR050204">
    <property type="entry name" value="AraC_XylS_family_regulators"/>
</dbReference>
<dbReference type="SMART" id="SM00342">
    <property type="entry name" value="HTH_ARAC"/>
    <property type="match status" value="1"/>
</dbReference>
<dbReference type="PANTHER" id="PTHR46796:SF14">
    <property type="entry name" value="TRANSCRIPTIONAL REGULATORY PROTEIN"/>
    <property type="match status" value="1"/>
</dbReference>
<dbReference type="SUPFAM" id="SSF46689">
    <property type="entry name" value="Homeodomain-like"/>
    <property type="match status" value="2"/>
</dbReference>
<dbReference type="KEGG" id="mmed:Mame_02904"/>
<proteinExistence type="predicted"/>
<evidence type="ECO:0000313" key="5">
    <source>
        <dbReference type="EMBL" id="AQZ52227.1"/>
    </source>
</evidence>
<dbReference type="Proteomes" id="UP000191135">
    <property type="component" value="Chromosome"/>
</dbReference>
<keyword evidence="1" id="KW-0805">Transcription regulation</keyword>
<evidence type="ECO:0000256" key="3">
    <source>
        <dbReference type="ARBA" id="ARBA00023163"/>
    </source>
</evidence>
<evidence type="ECO:0000313" key="6">
    <source>
        <dbReference type="Proteomes" id="UP000191135"/>
    </source>
</evidence>
<keyword evidence="3" id="KW-0804">Transcription</keyword>
<dbReference type="AlphaFoldDB" id="A0A1U9Z3F1"/>
<dbReference type="InterPro" id="IPR018060">
    <property type="entry name" value="HTH_AraC"/>
</dbReference>
<reference evidence="5 6" key="1">
    <citation type="submission" date="2017-03" db="EMBL/GenBank/DDBJ databases">
        <title>Foreign affairs: Plasmid Transfer between Roseobacters and Rhizobia.</title>
        <authorList>
            <person name="Bartling P."/>
            <person name="Bunk B."/>
            <person name="Overmann J."/>
            <person name="Brinkmann H."/>
            <person name="Petersen J."/>
        </authorList>
    </citation>
    <scope>NUCLEOTIDE SEQUENCE [LARGE SCALE GENOMIC DNA]</scope>
    <source>
        <strain evidence="5 6">MACL11</strain>
    </source>
</reference>
<dbReference type="Pfam" id="PF12833">
    <property type="entry name" value="HTH_18"/>
    <property type="match status" value="1"/>
</dbReference>